<feature type="compositionally biased region" description="Low complexity" evidence="1">
    <location>
        <begin position="1"/>
        <end position="25"/>
    </location>
</feature>
<accession>A0A9X3MT97</accession>
<comment type="caution">
    <text evidence="2">The sequence shown here is derived from an EMBL/GenBank/DDBJ whole genome shotgun (WGS) entry which is preliminary data.</text>
</comment>
<protein>
    <submittedName>
        <fullName evidence="2">Uncharacterized protein</fullName>
    </submittedName>
</protein>
<evidence type="ECO:0000256" key="1">
    <source>
        <dbReference type="SAM" id="MobiDB-lite"/>
    </source>
</evidence>
<evidence type="ECO:0000313" key="2">
    <source>
        <dbReference type="EMBL" id="MDA0162189.1"/>
    </source>
</evidence>
<organism evidence="2 3">
    <name type="scientific">Solirubrobacter ginsenosidimutans</name>
    <dbReference type="NCBI Taxonomy" id="490573"/>
    <lineage>
        <taxon>Bacteria</taxon>
        <taxon>Bacillati</taxon>
        <taxon>Actinomycetota</taxon>
        <taxon>Thermoleophilia</taxon>
        <taxon>Solirubrobacterales</taxon>
        <taxon>Solirubrobacteraceae</taxon>
        <taxon>Solirubrobacter</taxon>
    </lineage>
</organism>
<feature type="compositionally biased region" description="Polar residues" evidence="1">
    <location>
        <begin position="73"/>
        <end position="94"/>
    </location>
</feature>
<sequence>PLAGPASASPLAAGAAPATASPLTADAGLAGSPSPFAAAVGRALADHATASLARVPSTPAAPVTQPAGGVPASATQDVANPAAQPTRSAQTGGSQDEWYDDVVRNHLGLTPPEGVDPYDWLTGTFVTVQVFGVTSGPVLPRFATKLQRASARAEQMIRDRLTAAGTTVAGALTREQWNVGSVSGWDAGRRRGSHAFGQATDIDYFENPYVAHEAGTAEQAVDAQTGPGYDRAVMLFGDGTRVLSVVPNDAVGTGADRIQRPDRITNTPRPAAANDAAGRERLYAQTMTTYNNLASDSSAMQRYFALVYPPPDLTSSTPTAATPHDIDAAAAQALLPRIQALPPVAQQRLFDGHVPDPLDAAGVATALRPLIERDYERMGGTATNAGTAGDRPFATRGAAAQRAQRDPRRGFMTLPFEVVFSLRAEGLRWGACDLGGASGDIQHFDDGAAHVIPQRPA</sequence>
<feature type="region of interest" description="Disordered" evidence="1">
    <location>
        <begin position="253"/>
        <end position="274"/>
    </location>
</feature>
<name>A0A9X3MT97_9ACTN</name>
<reference evidence="2" key="1">
    <citation type="submission" date="2022-10" db="EMBL/GenBank/DDBJ databases">
        <title>The WGS of Solirubrobacter ginsenosidimutans DSM 21036.</title>
        <authorList>
            <person name="Jiang Z."/>
        </authorList>
    </citation>
    <scope>NUCLEOTIDE SEQUENCE</scope>
    <source>
        <strain evidence="2">DSM 21036</strain>
    </source>
</reference>
<feature type="non-terminal residue" evidence="2">
    <location>
        <position position="1"/>
    </location>
</feature>
<feature type="region of interest" description="Disordered" evidence="1">
    <location>
        <begin position="1"/>
        <end position="32"/>
    </location>
</feature>
<evidence type="ECO:0000313" key="3">
    <source>
        <dbReference type="Proteomes" id="UP001149140"/>
    </source>
</evidence>
<keyword evidence="3" id="KW-1185">Reference proteome</keyword>
<dbReference type="AlphaFoldDB" id="A0A9X3MT97"/>
<proteinExistence type="predicted"/>
<dbReference type="Proteomes" id="UP001149140">
    <property type="component" value="Unassembled WGS sequence"/>
</dbReference>
<dbReference type="EMBL" id="JAPDOD010000016">
    <property type="protein sequence ID" value="MDA0162189.1"/>
    <property type="molecule type" value="Genomic_DNA"/>
</dbReference>
<feature type="region of interest" description="Disordered" evidence="1">
    <location>
        <begin position="56"/>
        <end position="97"/>
    </location>
</feature>
<gene>
    <name evidence="2" type="ORF">OM076_18095</name>
</gene>